<gene>
    <name evidence="7" type="ORF">IFR04_004405</name>
</gene>
<dbReference type="InterPro" id="IPR036188">
    <property type="entry name" value="FAD/NAD-bd_sf"/>
</dbReference>
<dbReference type="InterPro" id="IPR000960">
    <property type="entry name" value="Flavin_mOase"/>
</dbReference>
<evidence type="ECO:0000313" key="7">
    <source>
        <dbReference type="EMBL" id="KAG4422504.1"/>
    </source>
</evidence>
<dbReference type="Gene3D" id="3.50.50.60">
    <property type="entry name" value="FAD/NAD(P)-binding domain"/>
    <property type="match status" value="1"/>
</dbReference>
<keyword evidence="4" id="KW-0521">NADP</keyword>
<dbReference type="GO" id="GO:0004499">
    <property type="term" value="F:N,N-dimethylaniline monooxygenase activity"/>
    <property type="evidence" value="ECO:0007669"/>
    <property type="project" value="InterPro"/>
</dbReference>
<reference evidence="7" key="1">
    <citation type="submission" date="2021-02" db="EMBL/GenBank/DDBJ databases">
        <title>Genome sequence Cadophora malorum strain M34.</title>
        <authorList>
            <person name="Stefanovic E."/>
            <person name="Vu D."/>
            <person name="Scully C."/>
            <person name="Dijksterhuis J."/>
            <person name="Roader J."/>
            <person name="Houbraken J."/>
        </authorList>
    </citation>
    <scope>NUCLEOTIDE SEQUENCE</scope>
    <source>
        <strain evidence="7">M34</strain>
    </source>
</reference>
<evidence type="ECO:0000256" key="4">
    <source>
        <dbReference type="ARBA" id="ARBA00022857"/>
    </source>
</evidence>
<evidence type="ECO:0000256" key="5">
    <source>
        <dbReference type="ARBA" id="ARBA00023002"/>
    </source>
</evidence>
<dbReference type="SUPFAM" id="SSF51905">
    <property type="entry name" value="FAD/NAD(P)-binding domain"/>
    <property type="match status" value="1"/>
</dbReference>
<dbReference type="InterPro" id="IPR050346">
    <property type="entry name" value="FMO-like"/>
</dbReference>
<proteinExistence type="inferred from homology"/>
<dbReference type="PRINTS" id="PR00370">
    <property type="entry name" value="FMOXYGENASE"/>
</dbReference>
<keyword evidence="3" id="KW-0274">FAD</keyword>
<dbReference type="GO" id="GO:0050660">
    <property type="term" value="F:flavin adenine dinucleotide binding"/>
    <property type="evidence" value="ECO:0007669"/>
    <property type="project" value="InterPro"/>
</dbReference>
<keyword evidence="6" id="KW-1133">Transmembrane helix</keyword>
<keyword evidence="2" id="KW-0285">Flavoprotein</keyword>
<keyword evidence="6" id="KW-0472">Membrane</keyword>
<evidence type="ECO:0000256" key="6">
    <source>
        <dbReference type="SAM" id="Phobius"/>
    </source>
</evidence>
<sequence length="594" mass="67440">MRVAVIGAGPSGLVTLKYLNTAHEFHDMEPIEIRLFESRDSICGTFKHRVYEDAELVSSKYLTTFSDFRCTREDPDFLSTSRYCSYLEAYTTHFKLWPHIRLSTTVNKVTRRGNGGHLVKYTHGNTIDQWECDAVAICSGLHVEPYIPYIKGIENIPKVLHSSEFRGRKDFETGKNVMVLGVGETAMDLSYLAVTSPTKTVTLCHRDGFFFAPKVVPVPVLLGYFNKSPAAQQNVPTDTYVMSLFDTAYVHPILQKSMLIWDYYDLFVKRMTQFISGTMHGHDQWIGGISRDRYHVSSIFFCKSGKAMPYISKPYRKRGFLERIRASLINIPIPETGDKKIDLAPWPESVSSEGVVTFTENGRPEADTMRNIVCKPDIVVFATGYLPTFTFLEESYGIPFEADRRGIWRSGDESVGFIGFVRPAIGAIPPLSELQAQLWILSILGRLPKEPPRDIDYKLHFKPGRREYEIFGVDHEAYAYQLALDMGSAPSFTQVVQRGYRTAFTWAFGSNFNTKFRLVGPWKWEGARGVISNELYDVVNNSGGWVCLTFYSIIPFVMFGMISAILWVSCEMMAILRDVCRTITGGMTRKKEKV</sequence>
<feature type="transmembrane region" description="Helical" evidence="6">
    <location>
        <begin position="548"/>
        <end position="568"/>
    </location>
</feature>
<dbReference type="Proteomes" id="UP000664132">
    <property type="component" value="Unassembled WGS sequence"/>
</dbReference>
<accession>A0A8H7WCU7</accession>
<keyword evidence="5" id="KW-0560">Oxidoreductase</keyword>
<keyword evidence="6" id="KW-0812">Transmembrane</keyword>
<comment type="similarity">
    <text evidence="1">Belongs to the FMO family.</text>
</comment>
<keyword evidence="8" id="KW-1185">Reference proteome</keyword>
<dbReference type="Pfam" id="PF00743">
    <property type="entry name" value="FMO-like"/>
    <property type="match status" value="2"/>
</dbReference>
<evidence type="ECO:0000256" key="2">
    <source>
        <dbReference type="ARBA" id="ARBA00022630"/>
    </source>
</evidence>
<name>A0A8H7WCU7_9HELO</name>
<evidence type="ECO:0000313" key="8">
    <source>
        <dbReference type="Proteomes" id="UP000664132"/>
    </source>
</evidence>
<dbReference type="OrthoDB" id="66881at2759"/>
<comment type="caution">
    <text evidence="7">The sequence shown here is derived from an EMBL/GenBank/DDBJ whole genome shotgun (WGS) entry which is preliminary data.</text>
</comment>
<dbReference type="PIRSF" id="PIRSF000332">
    <property type="entry name" value="FMO"/>
    <property type="match status" value="1"/>
</dbReference>
<dbReference type="InterPro" id="IPR020946">
    <property type="entry name" value="Flavin_mOase-like"/>
</dbReference>
<organism evidence="7 8">
    <name type="scientific">Cadophora malorum</name>
    <dbReference type="NCBI Taxonomy" id="108018"/>
    <lineage>
        <taxon>Eukaryota</taxon>
        <taxon>Fungi</taxon>
        <taxon>Dikarya</taxon>
        <taxon>Ascomycota</taxon>
        <taxon>Pezizomycotina</taxon>
        <taxon>Leotiomycetes</taxon>
        <taxon>Helotiales</taxon>
        <taxon>Ploettnerulaceae</taxon>
        <taxon>Cadophora</taxon>
    </lineage>
</organism>
<dbReference type="PANTHER" id="PTHR23023">
    <property type="entry name" value="DIMETHYLANILINE MONOOXYGENASE"/>
    <property type="match status" value="1"/>
</dbReference>
<dbReference type="EMBL" id="JAFJYH010000048">
    <property type="protein sequence ID" value="KAG4422504.1"/>
    <property type="molecule type" value="Genomic_DNA"/>
</dbReference>
<evidence type="ECO:0000256" key="1">
    <source>
        <dbReference type="ARBA" id="ARBA00009183"/>
    </source>
</evidence>
<dbReference type="AlphaFoldDB" id="A0A8H7WCU7"/>
<dbReference type="GO" id="GO:0050661">
    <property type="term" value="F:NADP binding"/>
    <property type="evidence" value="ECO:0007669"/>
    <property type="project" value="InterPro"/>
</dbReference>
<protein>
    <submittedName>
        <fullName evidence="7">Uncharacterized protein</fullName>
    </submittedName>
</protein>
<evidence type="ECO:0000256" key="3">
    <source>
        <dbReference type="ARBA" id="ARBA00022827"/>
    </source>
</evidence>